<feature type="compositionally biased region" description="Basic and acidic residues" evidence="1">
    <location>
        <begin position="188"/>
        <end position="198"/>
    </location>
</feature>
<organism evidence="2 3">
    <name type="scientific">Elysia chlorotica</name>
    <name type="common">Eastern emerald elysia</name>
    <name type="synonym">Sea slug</name>
    <dbReference type="NCBI Taxonomy" id="188477"/>
    <lineage>
        <taxon>Eukaryota</taxon>
        <taxon>Metazoa</taxon>
        <taxon>Spiralia</taxon>
        <taxon>Lophotrochozoa</taxon>
        <taxon>Mollusca</taxon>
        <taxon>Gastropoda</taxon>
        <taxon>Heterobranchia</taxon>
        <taxon>Euthyneura</taxon>
        <taxon>Panpulmonata</taxon>
        <taxon>Sacoglossa</taxon>
        <taxon>Placobranchoidea</taxon>
        <taxon>Plakobranchidae</taxon>
        <taxon>Elysia</taxon>
    </lineage>
</organism>
<feature type="region of interest" description="Disordered" evidence="1">
    <location>
        <begin position="187"/>
        <end position="217"/>
    </location>
</feature>
<dbReference type="OrthoDB" id="6159161at2759"/>
<reference evidence="2 3" key="1">
    <citation type="submission" date="2019-01" db="EMBL/GenBank/DDBJ databases">
        <title>A draft genome assembly of the solar-powered sea slug Elysia chlorotica.</title>
        <authorList>
            <person name="Cai H."/>
            <person name="Li Q."/>
            <person name="Fang X."/>
            <person name="Li J."/>
            <person name="Curtis N.E."/>
            <person name="Altenburger A."/>
            <person name="Shibata T."/>
            <person name="Feng M."/>
            <person name="Maeda T."/>
            <person name="Schwartz J.A."/>
            <person name="Shigenobu S."/>
            <person name="Lundholm N."/>
            <person name="Nishiyama T."/>
            <person name="Yang H."/>
            <person name="Hasebe M."/>
            <person name="Li S."/>
            <person name="Pierce S.K."/>
            <person name="Wang J."/>
        </authorList>
    </citation>
    <scope>NUCLEOTIDE SEQUENCE [LARGE SCALE GENOMIC DNA]</scope>
    <source>
        <strain evidence="2">EC2010</strain>
        <tissue evidence="2">Whole organism of an adult</tissue>
    </source>
</reference>
<dbReference type="Proteomes" id="UP000271974">
    <property type="component" value="Unassembled WGS sequence"/>
</dbReference>
<evidence type="ECO:0000313" key="3">
    <source>
        <dbReference type="Proteomes" id="UP000271974"/>
    </source>
</evidence>
<sequence>MTCTGESPREDGVPTALLTTKNKAKIGTWNTRTLYETGRTAQLSTKLKTFNDNAGRPEHKYNVQCLIEKQKSEHFKIELRNKFSVLSLLPEETIEEQWLSLRETWKETCSTVLGKKIRKHMEWISTDTWTRITERKNLKHQINQPQGIEEKHTLQARYWEKNREVTKSARKDKRNYIEELTTEAEAVESERNMERLCNHQDSLGEEQKLQLPRQRHE</sequence>
<name>A0A433UA47_ELYCH</name>
<evidence type="ECO:0000256" key="1">
    <source>
        <dbReference type="SAM" id="MobiDB-lite"/>
    </source>
</evidence>
<protein>
    <submittedName>
        <fullName evidence="2">Uncharacterized protein</fullName>
    </submittedName>
</protein>
<keyword evidence="3" id="KW-1185">Reference proteome</keyword>
<evidence type="ECO:0000313" key="2">
    <source>
        <dbReference type="EMBL" id="RUS90704.1"/>
    </source>
</evidence>
<dbReference type="EMBL" id="RQTK01000026">
    <property type="protein sequence ID" value="RUS90704.1"/>
    <property type="molecule type" value="Genomic_DNA"/>
</dbReference>
<dbReference type="AlphaFoldDB" id="A0A433UA47"/>
<accession>A0A433UA47</accession>
<comment type="caution">
    <text evidence="2">The sequence shown here is derived from an EMBL/GenBank/DDBJ whole genome shotgun (WGS) entry which is preliminary data.</text>
</comment>
<proteinExistence type="predicted"/>
<gene>
    <name evidence="2" type="ORF">EGW08_001508</name>
</gene>